<dbReference type="InterPro" id="IPR002491">
    <property type="entry name" value="ABC_transptr_periplasmic_BD"/>
</dbReference>
<dbReference type="Pfam" id="PF01497">
    <property type="entry name" value="Peripla_BP_2"/>
    <property type="match status" value="1"/>
</dbReference>
<sequence>MYMRIVSICPSNTELVGFLGLTDQLVGVDNYSDWPESVNLLPRLGSDLDINMDELEKLNPDIVLASLSVPGMEKNIERLKERNLPYIVTNPQSFEEIGESLKEVGKVCGALEKAEEFVEIYLRQLSLFKQAAQEIREKPTLYWEWWPKPVFSPGKINWLTELSEAAGAMNLFADQDTSSHKTEWSEVLEKNPDYILLAWVGVRTEKINPAIVKKRPGWTELPAVKNHKIFVMEEELYCRPSPRLIKGLHQLGTRLHPEVYKDIPLHSIFG</sequence>
<comment type="caution">
    <text evidence="4">The sequence shown here is derived from an EMBL/GenBank/DDBJ whole genome shotgun (WGS) entry which is preliminary data.</text>
</comment>
<feature type="domain" description="Fe/B12 periplasmic-binding" evidence="3">
    <location>
        <begin position="4"/>
        <end position="259"/>
    </location>
</feature>
<dbReference type="PROSITE" id="PS50983">
    <property type="entry name" value="FE_B12_PBP"/>
    <property type="match status" value="1"/>
</dbReference>
<dbReference type="PANTHER" id="PTHR30535">
    <property type="entry name" value="VITAMIN B12-BINDING PROTEIN"/>
    <property type="match status" value="1"/>
</dbReference>
<gene>
    <name evidence="4" type="ORF">J2S13_001582</name>
</gene>
<dbReference type="NCBIfam" id="NF038402">
    <property type="entry name" value="TroA_like"/>
    <property type="match status" value="1"/>
</dbReference>
<dbReference type="InterPro" id="IPR050902">
    <property type="entry name" value="ABC_Transporter_SBP"/>
</dbReference>
<keyword evidence="5" id="KW-1185">Reference proteome</keyword>
<evidence type="ECO:0000256" key="2">
    <source>
        <dbReference type="ARBA" id="ARBA00022729"/>
    </source>
</evidence>
<evidence type="ECO:0000259" key="3">
    <source>
        <dbReference type="PROSITE" id="PS50983"/>
    </source>
</evidence>
<dbReference type="InterPro" id="IPR054828">
    <property type="entry name" value="Vit_B12_bind_prot"/>
</dbReference>
<evidence type="ECO:0000313" key="4">
    <source>
        <dbReference type="EMBL" id="MDQ0215183.1"/>
    </source>
</evidence>
<dbReference type="PANTHER" id="PTHR30535:SF34">
    <property type="entry name" value="MOLYBDATE-BINDING PROTEIN MOLA"/>
    <property type="match status" value="1"/>
</dbReference>
<accession>A0AAJ1SYJ7</accession>
<protein>
    <submittedName>
        <fullName evidence="4">Iron complex transport system substrate-binding protein</fullName>
    </submittedName>
</protein>
<keyword evidence="2" id="KW-0732">Signal</keyword>
<dbReference type="Proteomes" id="UP001237207">
    <property type="component" value="Unassembled WGS sequence"/>
</dbReference>
<organism evidence="4 5">
    <name type="scientific">Oikeobacillus pervagus</name>
    <dbReference type="NCBI Taxonomy" id="1325931"/>
    <lineage>
        <taxon>Bacteria</taxon>
        <taxon>Bacillati</taxon>
        <taxon>Bacillota</taxon>
        <taxon>Bacilli</taxon>
        <taxon>Bacillales</taxon>
        <taxon>Bacillaceae</taxon>
        <taxon>Oikeobacillus</taxon>
    </lineage>
</organism>
<dbReference type="SUPFAM" id="SSF53807">
    <property type="entry name" value="Helical backbone' metal receptor"/>
    <property type="match status" value="1"/>
</dbReference>
<evidence type="ECO:0000256" key="1">
    <source>
        <dbReference type="ARBA" id="ARBA00008814"/>
    </source>
</evidence>
<name>A0AAJ1SYJ7_9BACI</name>
<dbReference type="Gene3D" id="3.40.50.1980">
    <property type="entry name" value="Nitrogenase molybdenum iron protein domain"/>
    <property type="match status" value="2"/>
</dbReference>
<dbReference type="EMBL" id="JAUSUC010000015">
    <property type="protein sequence ID" value="MDQ0215183.1"/>
    <property type="molecule type" value="Genomic_DNA"/>
</dbReference>
<dbReference type="CDD" id="cd01144">
    <property type="entry name" value="BtuF"/>
    <property type="match status" value="1"/>
</dbReference>
<proteinExistence type="inferred from homology"/>
<evidence type="ECO:0000313" key="5">
    <source>
        <dbReference type="Proteomes" id="UP001237207"/>
    </source>
</evidence>
<reference evidence="4" key="1">
    <citation type="submission" date="2023-07" db="EMBL/GenBank/DDBJ databases">
        <title>Genomic Encyclopedia of Type Strains, Phase IV (KMG-IV): sequencing the most valuable type-strain genomes for metagenomic binning, comparative biology and taxonomic classification.</title>
        <authorList>
            <person name="Goeker M."/>
        </authorList>
    </citation>
    <scope>NUCLEOTIDE SEQUENCE</scope>
    <source>
        <strain evidence="4">DSM 23947</strain>
    </source>
</reference>
<dbReference type="AlphaFoldDB" id="A0AAJ1SYJ7"/>
<comment type="similarity">
    <text evidence="1">Belongs to the bacterial solute-binding protein 8 family.</text>
</comment>